<reference evidence="2 3" key="1">
    <citation type="submission" date="2013-07" db="EMBL/GenBank/DDBJ databases">
        <authorList>
            <consortium name="DOE Joint Genome Institute"/>
            <person name="Eisen J."/>
            <person name="Huntemann M."/>
            <person name="Han J."/>
            <person name="Chen A."/>
            <person name="Kyrpides N."/>
            <person name="Mavromatis K."/>
            <person name="Markowitz V."/>
            <person name="Palaniappan K."/>
            <person name="Ivanova N."/>
            <person name="Schaumberg A."/>
            <person name="Pati A."/>
            <person name="Liolios K."/>
            <person name="Nordberg H.P."/>
            <person name="Cantor M.N."/>
            <person name="Hua S.X."/>
            <person name="Woyke T."/>
        </authorList>
    </citation>
    <scope>NUCLEOTIDE SEQUENCE [LARGE SCALE GENOMIC DNA]</scope>
    <source>
        <strain evidence="2 3">DSM 44712</strain>
    </source>
</reference>
<feature type="transmembrane region" description="Helical" evidence="1">
    <location>
        <begin position="154"/>
        <end position="173"/>
    </location>
</feature>
<feature type="transmembrane region" description="Helical" evidence="1">
    <location>
        <begin position="80"/>
        <end position="101"/>
    </location>
</feature>
<dbReference type="AlphaFoldDB" id="A0A010Z552"/>
<dbReference type="RefSeq" id="WP_035852295.1">
    <property type="nucleotide sequence ID" value="NZ_KK073874.1"/>
</dbReference>
<keyword evidence="1" id="KW-0812">Transmembrane</keyword>
<dbReference type="OrthoDB" id="6314776at2"/>
<feature type="transmembrane region" description="Helical" evidence="1">
    <location>
        <begin position="121"/>
        <end position="147"/>
    </location>
</feature>
<keyword evidence="3" id="KW-1185">Reference proteome</keyword>
<sequence length="211" mass="21501">MTTSPGGICGVVSGALFLVKAGLDLVVGEPPSDRARLPSWVDSHHLPLALTNETMALGAVLLIPLALALHQRLHGSAKPWAGIGCAALATAVPVILVLAVVQGRLVYPVYGIDLDAPATLALTISLYYGGAHLVSLLVGAALVVLGLSTRHPATWAVAGVAAGALQLVGAYPWLIGPVFTAITEAAFAAWLIVAGVTLTRPAPVLRPPDAL</sequence>
<comment type="caution">
    <text evidence="2">The sequence shown here is derived from an EMBL/GenBank/DDBJ whole genome shotgun (WGS) entry which is preliminary data.</text>
</comment>
<name>A0A010Z552_9ACTN</name>
<feature type="transmembrane region" description="Helical" evidence="1">
    <location>
        <begin position="45"/>
        <end position="68"/>
    </location>
</feature>
<gene>
    <name evidence="2" type="ORF">CryarDRAFT_3666</name>
</gene>
<feature type="transmembrane region" description="Helical" evidence="1">
    <location>
        <begin position="179"/>
        <end position="198"/>
    </location>
</feature>
<evidence type="ECO:0000256" key="1">
    <source>
        <dbReference type="SAM" id="Phobius"/>
    </source>
</evidence>
<evidence type="ECO:0000313" key="3">
    <source>
        <dbReference type="Proteomes" id="UP000021053"/>
    </source>
</evidence>
<keyword evidence="1" id="KW-0472">Membrane</keyword>
<organism evidence="2 3">
    <name type="scientific">Cryptosporangium arvum DSM 44712</name>
    <dbReference type="NCBI Taxonomy" id="927661"/>
    <lineage>
        <taxon>Bacteria</taxon>
        <taxon>Bacillati</taxon>
        <taxon>Actinomycetota</taxon>
        <taxon>Actinomycetes</taxon>
        <taxon>Cryptosporangiales</taxon>
        <taxon>Cryptosporangiaceae</taxon>
        <taxon>Cryptosporangium</taxon>
    </lineage>
</organism>
<evidence type="ECO:0000313" key="2">
    <source>
        <dbReference type="EMBL" id="EXG82478.1"/>
    </source>
</evidence>
<protein>
    <recommendedName>
        <fullName evidence="4">DUF4386 domain-containing protein</fullName>
    </recommendedName>
</protein>
<evidence type="ECO:0008006" key="4">
    <source>
        <dbReference type="Google" id="ProtNLM"/>
    </source>
</evidence>
<keyword evidence="1" id="KW-1133">Transmembrane helix</keyword>
<dbReference type="HOGENOM" id="CLU_1249612_0_0_11"/>
<dbReference type="EMBL" id="JFBT01000001">
    <property type="protein sequence ID" value="EXG82478.1"/>
    <property type="molecule type" value="Genomic_DNA"/>
</dbReference>
<dbReference type="Proteomes" id="UP000021053">
    <property type="component" value="Unassembled WGS sequence"/>
</dbReference>
<accession>A0A010Z552</accession>
<proteinExistence type="predicted"/>